<protein>
    <submittedName>
        <fullName evidence="2">Uncharacterized protein</fullName>
    </submittedName>
</protein>
<dbReference type="EMBL" id="JACVVK020000395">
    <property type="protein sequence ID" value="KAK7475743.1"/>
    <property type="molecule type" value="Genomic_DNA"/>
</dbReference>
<reference evidence="2 3" key="1">
    <citation type="journal article" date="2023" name="Sci. Data">
        <title>Genome assembly of the Korean intertidal mud-creeper Batillaria attramentaria.</title>
        <authorList>
            <person name="Patra A.K."/>
            <person name="Ho P.T."/>
            <person name="Jun S."/>
            <person name="Lee S.J."/>
            <person name="Kim Y."/>
            <person name="Won Y.J."/>
        </authorList>
    </citation>
    <scope>NUCLEOTIDE SEQUENCE [LARGE SCALE GENOMIC DNA]</scope>
    <source>
        <strain evidence="2">Wonlab-2016</strain>
    </source>
</reference>
<name>A0ABD0JLR7_9CAEN</name>
<gene>
    <name evidence="2" type="ORF">BaRGS_00033015</name>
</gene>
<evidence type="ECO:0000256" key="1">
    <source>
        <dbReference type="SAM" id="MobiDB-lite"/>
    </source>
</evidence>
<proteinExistence type="predicted"/>
<dbReference type="Proteomes" id="UP001519460">
    <property type="component" value="Unassembled WGS sequence"/>
</dbReference>
<comment type="caution">
    <text evidence="2">The sequence shown here is derived from an EMBL/GenBank/DDBJ whole genome shotgun (WGS) entry which is preliminary data.</text>
</comment>
<dbReference type="AlphaFoldDB" id="A0ABD0JLR7"/>
<organism evidence="2 3">
    <name type="scientific">Batillaria attramentaria</name>
    <dbReference type="NCBI Taxonomy" id="370345"/>
    <lineage>
        <taxon>Eukaryota</taxon>
        <taxon>Metazoa</taxon>
        <taxon>Spiralia</taxon>
        <taxon>Lophotrochozoa</taxon>
        <taxon>Mollusca</taxon>
        <taxon>Gastropoda</taxon>
        <taxon>Caenogastropoda</taxon>
        <taxon>Sorbeoconcha</taxon>
        <taxon>Cerithioidea</taxon>
        <taxon>Batillariidae</taxon>
        <taxon>Batillaria</taxon>
    </lineage>
</organism>
<evidence type="ECO:0000313" key="2">
    <source>
        <dbReference type="EMBL" id="KAK7475743.1"/>
    </source>
</evidence>
<keyword evidence="3" id="KW-1185">Reference proteome</keyword>
<feature type="non-terminal residue" evidence="2">
    <location>
        <position position="74"/>
    </location>
</feature>
<feature type="region of interest" description="Disordered" evidence="1">
    <location>
        <begin position="1"/>
        <end position="23"/>
    </location>
</feature>
<accession>A0ABD0JLR7</accession>
<sequence length="74" mass="7822">MVLTSLSDHRATNGPGKLYGRPSVRAGGRVSVLAKGVSTVMLGSGKEEGKSEWEEAARGKIENLHGTIEGNETR</sequence>
<evidence type="ECO:0000313" key="3">
    <source>
        <dbReference type="Proteomes" id="UP001519460"/>
    </source>
</evidence>